<feature type="transmembrane region" description="Helical" evidence="1">
    <location>
        <begin position="109"/>
        <end position="129"/>
    </location>
</feature>
<keyword evidence="1" id="KW-0472">Membrane</keyword>
<keyword evidence="1" id="KW-0812">Transmembrane</keyword>
<feature type="transmembrane region" description="Helical" evidence="1">
    <location>
        <begin position="81"/>
        <end position="102"/>
    </location>
</feature>
<dbReference type="Gramene" id="TKW22393">
    <property type="protein sequence ID" value="TKW22393"/>
    <property type="gene ID" value="SEVIR_4G225500v2"/>
</dbReference>
<feature type="transmembrane region" description="Helical" evidence="1">
    <location>
        <begin position="32"/>
        <end position="51"/>
    </location>
</feature>
<protein>
    <submittedName>
        <fullName evidence="2">Uncharacterized protein</fullName>
    </submittedName>
</protein>
<sequence length="214" mass="24097">MEKRIGCLLVYEKFRLFFKEGRADWMKLFRDLLLAFVFFTLPTVLVFFPRFDQASKNDKETEKHAPLLVLLDNSVVGAEKLTVLIFFIIHATIGLLGVHIAHGPVVKSVVGWFTLVIIISVMCFVDYILLKTVPDNTTNKLLFLAHFIAMAVVTCGLWYKYVVMSCLCKDAIAITSKSWDTGHLFDTLAGHLPGVLQELPSLLDSLSFKLCHAS</sequence>
<accession>A0A4U6V4Q3</accession>
<dbReference type="AlphaFoldDB" id="A0A4U6V4Q3"/>
<evidence type="ECO:0000313" key="3">
    <source>
        <dbReference type="Proteomes" id="UP000298652"/>
    </source>
</evidence>
<keyword evidence="1" id="KW-1133">Transmembrane helix</keyword>
<reference evidence="2" key="1">
    <citation type="submission" date="2019-03" db="EMBL/GenBank/DDBJ databases">
        <title>WGS assembly of Setaria viridis.</title>
        <authorList>
            <person name="Huang P."/>
            <person name="Jenkins J."/>
            <person name="Grimwood J."/>
            <person name="Barry K."/>
            <person name="Healey A."/>
            <person name="Mamidi S."/>
            <person name="Sreedasyam A."/>
            <person name="Shu S."/>
            <person name="Feldman M."/>
            <person name="Wu J."/>
            <person name="Yu Y."/>
            <person name="Chen C."/>
            <person name="Johnson J."/>
            <person name="Rokhsar D."/>
            <person name="Baxter I."/>
            <person name="Schmutz J."/>
            <person name="Brutnell T."/>
            <person name="Kellogg E."/>
        </authorList>
    </citation>
    <scope>NUCLEOTIDE SEQUENCE [LARGE SCALE GENOMIC DNA]</scope>
</reference>
<keyword evidence="3" id="KW-1185">Reference proteome</keyword>
<dbReference type="EMBL" id="CM016555">
    <property type="protein sequence ID" value="TKW22393.1"/>
    <property type="molecule type" value="Genomic_DNA"/>
</dbReference>
<evidence type="ECO:0000256" key="1">
    <source>
        <dbReference type="SAM" id="Phobius"/>
    </source>
</evidence>
<name>A0A4U6V4Q3_SETVI</name>
<proteinExistence type="predicted"/>
<feature type="transmembrane region" description="Helical" evidence="1">
    <location>
        <begin position="141"/>
        <end position="159"/>
    </location>
</feature>
<organism evidence="2 3">
    <name type="scientific">Setaria viridis</name>
    <name type="common">Green bristlegrass</name>
    <name type="synonym">Setaria italica subsp. viridis</name>
    <dbReference type="NCBI Taxonomy" id="4556"/>
    <lineage>
        <taxon>Eukaryota</taxon>
        <taxon>Viridiplantae</taxon>
        <taxon>Streptophyta</taxon>
        <taxon>Embryophyta</taxon>
        <taxon>Tracheophyta</taxon>
        <taxon>Spermatophyta</taxon>
        <taxon>Magnoliopsida</taxon>
        <taxon>Liliopsida</taxon>
        <taxon>Poales</taxon>
        <taxon>Poaceae</taxon>
        <taxon>PACMAD clade</taxon>
        <taxon>Panicoideae</taxon>
        <taxon>Panicodae</taxon>
        <taxon>Paniceae</taxon>
        <taxon>Cenchrinae</taxon>
        <taxon>Setaria</taxon>
    </lineage>
</organism>
<gene>
    <name evidence="2" type="ORF">SEVIR_4G225500v2</name>
</gene>
<evidence type="ECO:0000313" key="2">
    <source>
        <dbReference type="EMBL" id="TKW22393.1"/>
    </source>
</evidence>
<dbReference type="Proteomes" id="UP000298652">
    <property type="component" value="Chromosome 4"/>
</dbReference>